<keyword evidence="3" id="KW-1185">Reference proteome</keyword>
<feature type="chain" id="PRO_5045628995" evidence="1">
    <location>
        <begin position="17"/>
        <end position="740"/>
    </location>
</feature>
<dbReference type="Proteomes" id="UP000815677">
    <property type="component" value="Unassembled WGS sequence"/>
</dbReference>
<reference evidence="2" key="1">
    <citation type="submission" date="2014-09" db="EMBL/GenBank/DDBJ databases">
        <title>Genome sequence of the luminous mushroom Mycena chlorophos for searching fungal bioluminescence genes.</title>
        <authorList>
            <person name="Tanaka Y."/>
            <person name="Kasuga D."/>
            <person name="Oba Y."/>
            <person name="Hase S."/>
            <person name="Sato K."/>
            <person name="Oba Y."/>
            <person name="Sakakibara Y."/>
        </authorList>
    </citation>
    <scope>NUCLEOTIDE SEQUENCE</scope>
</reference>
<dbReference type="EMBL" id="DF849907">
    <property type="protein sequence ID" value="GAT59844.1"/>
    <property type="molecule type" value="Genomic_DNA"/>
</dbReference>
<evidence type="ECO:0000256" key="1">
    <source>
        <dbReference type="SAM" id="SignalP"/>
    </source>
</evidence>
<dbReference type="InterPro" id="IPR017946">
    <property type="entry name" value="PLC-like_Pdiesterase_TIM-brl"/>
</dbReference>
<proteinExistence type="predicted"/>
<evidence type="ECO:0000313" key="2">
    <source>
        <dbReference type="EMBL" id="GAT59844.1"/>
    </source>
</evidence>
<dbReference type="Gene3D" id="3.20.20.190">
    <property type="entry name" value="Phosphatidylinositol (PI) phosphodiesterase"/>
    <property type="match status" value="1"/>
</dbReference>
<sequence length="740" mass="81670">MYTSPAALLLTASVAAGQILTESVLGATHNSYSGNLDGSKSTIEFQLNSGIRMIEYDTWSTSFSTNNDYSLGHSSVGNLVDHTSPNPASNLLKDWFAVLNNWSDANPSHAPIEMMLDLKSDLTSNDNYASGNPAALNDIIVGAFGDKLVWAQNQPSLAVDVDSLRGRILPVMSGDATTRAGYIADSGSNPSISINSNGYVVEVHDDGGSYVWYWSGKLNANGTVTWFRHGRYDSGVSPAVALNDQNWLVEVHKSQDESELYSHVGYVDPTTCEITWQPSVKYDSGVDPSITMINSTTFREVHQSQSNSQRWQWIGVLNEATSTVTWSQNAETSDPFYNKTTSAGYSVAVNSAGKVVYSSAKLPATNIAYQQVFFVEYQDGDTSALEVALFWSADESETSFMTNARGLGKMTRAWDFDSESDVTNPPANYMATNDPYDSWYTQLLSENNAVHSNRSLGDSNEQEGVSWYNNLPVENTELSACPNRPGEAADEIDLDSIHPPLFHGFLPAKVTHLLGLDYTFSPSLERMYRCEEYQPTPTPCAFSPNTHTLDFEIELEVAGCFKYLRSPSTRQQLIAHDSDEPLGPGIYGIFMPASDGQLSADLIGPVIYSTVPTFRRLDEEILEEIISANGNPETSVTCHDDLPRIRTKNGLGAPSEDLIAFALQRDGHRLSFCWTLKVNLGVHHAERDYSDAEIRAWYKQARADPDFRDPKWSQGIGEHLREVVEKHWADIGDDSESESE</sequence>
<feature type="signal peptide" evidence="1">
    <location>
        <begin position="1"/>
        <end position="16"/>
    </location>
</feature>
<name>A0ABQ0M9S4_MYCCL</name>
<gene>
    <name evidence="2" type="ORF">MCHLO_16078</name>
</gene>
<protein>
    <submittedName>
        <fullName evidence="2">Uncharacterized protein</fullName>
    </submittedName>
</protein>
<organism evidence="2 3">
    <name type="scientific">Mycena chlorophos</name>
    <name type="common">Agaric fungus</name>
    <name type="synonym">Agaricus chlorophos</name>
    <dbReference type="NCBI Taxonomy" id="658473"/>
    <lineage>
        <taxon>Eukaryota</taxon>
        <taxon>Fungi</taxon>
        <taxon>Dikarya</taxon>
        <taxon>Basidiomycota</taxon>
        <taxon>Agaricomycotina</taxon>
        <taxon>Agaricomycetes</taxon>
        <taxon>Agaricomycetidae</taxon>
        <taxon>Agaricales</taxon>
        <taxon>Marasmiineae</taxon>
        <taxon>Mycenaceae</taxon>
        <taxon>Mycena</taxon>
    </lineage>
</organism>
<dbReference type="SUPFAM" id="SSF51695">
    <property type="entry name" value="PLC-like phosphodiesterases"/>
    <property type="match status" value="1"/>
</dbReference>
<accession>A0ABQ0M9S4</accession>
<keyword evidence="1" id="KW-0732">Signal</keyword>
<evidence type="ECO:0000313" key="3">
    <source>
        <dbReference type="Proteomes" id="UP000815677"/>
    </source>
</evidence>